<evidence type="ECO:0000313" key="2">
    <source>
        <dbReference type="Proteomes" id="UP000602198"/>
    </source>
</evidence>
<dbReference type="SUPFAM" id="SSF54637">
    <property type="entry name" value="Thioesterase/thiol ester dehydrase-isomerase"/>
    <property type="match status" value="1"/>
</dbReference>
<sequence>MIDARPLTIADHVHGYPDIAFGGYVAGLLAAHSTTDLAARSTTDLPGHATIARADHSSTDHDPAAGIPAMRVDFRRAVSVGAPLLLQTTGDGRAVLADAGGMLLVEAAASSLAVTPRPAPSWDDAKTATEAALTSPKRVVTDCYGCGVLCEPGRGLRLFPWSTPDGTLMAAAWTPDAALADENGEVTTANVWSALDCPGGIAAWVFSKMGQGAFTAALTATQVRPVLAGADYISHAWSIGQDGRKHTVGVALSTADGELCALAEALWIEPRTA</sequence>
<dbReference type="EMBL" id="JAERRJ010000002">
    <property type="protein sequence ID" value="MBL1074016.1"/>
    <property type="molecule type" value="Genomic_DNA"/>
</dbReference>
<organism evidence="1 2">
    <name type="scientific">Nocardia acididurans</name>
    <dbReference type="NCBI Taxonomy" id="2802282"/>
    <lineage>
        <taxon>Bacteria</taxon>
        <taxon>Bacillati</taxon>
        <taxon>Actinomycetota</taxon>
        <taxon>Actinomycetes</taxon>
        <taxon>Mycobacteriales</taxon>
        <taxon>Nocardiaceae</taxon>
        <taxon>Nocardia</taxon>
    </lineage>
</organism>
<dbReference type="RefSeq" id="WP_201944749.1">
    <property type="nucleotide sequence ID" value="NZ_JAERRJ010000002.1"/>
</dbReference>
<reference evidence="1 2" key="1">
    <citation type="submission" date="2021-01" db="EMBL/GenBank/DDBJ databases">
        <title>WGS of actinomycetes isolated from Thailand.</title>
        <authorList>
            <person name="Thawai C."/>
        </authorList>
    </citation>
    <scope>NUCLEOTIDE SEQUENCE [LARGE SCALE GENOMIC DNA]</scope>
    <source>
        <strain evidence="1 2">LPG 2</strain>
    </source>
</reference>
<proteinExistence type="predicted"/>
<protein>
    <recommendedName>
        <fullName evidence="3">Thioesterase family protein</fullName>
    </recommendedName>
</protein>
<evidence type="ECO:0000313" key="1">
    <source>
        <dbReference type="EMBL" id="MBL1074016.1"/>
    </source>
</evidence>
<comment type="caution">
    <text evidence="1">The sequence shown here is derived from an EMBL/GenBank/DDBJ whole genome shotgun (WGS) entry which is preliminary data.</text>
</comment>
<dbReference type="InterPro" id="IPR029069">
    <property type="entry name" value="HotDog_dom_sf"/>
</dbReference>
<evidence type="ECO:0008006" key="3">
    <source>
        <dbReference type="Google" id="ProtNLM"/>
    </source>
</evidence>
<dbReference type="Gene3D" id="3.10.129.10">
    <property type="entry name" value="Hotdog Thioesterase"/>
    <property type="match status" value="1"/>
</dbReference>
<accession>A0ABS1M103</accession>
<gene>
    <name evidence="1" type="ORF">JK358_06375</name>
</gene>
<name>A0ABS1M103_9NOCA</name>
<dbReference type="Proteomes" id="UP000602198">
    <property type="component" value="Unassembled WGS sequence"/>
</dbReference>
<keyword evidence="2" id="KW-1185">Reference proteome</keyword>